<dbReference type="SUPFAM" id="SSF103473">
    <property type="entry name" value="MFS general substrate transporter"/>
    <property type="match status" value="1"/>
</dbReference>
<dbReference type="RefSeq" id="WP_066774587.1">
    <property type="nucleotide sequence ID" value="NZ_BMIP01000004.1"/>
</dbReference>
<protein>
    <submittedName>
        <fullName evidence="7">MFS transporter</fullName>
    </submittedName>
</protein>
<feature type="transmembrane region" description="Helical" evidence="6">
    <location>
        <begin position="304"/>
        <end position="323"/>
    </location>
</feature>
<keyword evidence="8" id="KW-1185">Reference proteome</keyword>
<dbReference type="PANTHER" id="PTHR43124">
    <property type="entry name" value="PURINE EFFLUX PUMP PBUE"/>
    <property type="match status" value="1"/>
</dbReference>
<accession>A0A916Z2E9</accession>
<feature type="transmembrane region" description="Helical" evidence="6">
    <location>
        <begin position="247"/>
        <end position="268"/>
    </location>
</feature>
<feature type="transmembrane region" description="Helical" evidence="6">
    <location>
        <begin position="366"/>
        <end position="388"/>
    </location>
</feature>
<evidence type="ECO:0000256" key="5">
    <source>
        <dbReference type="ARBA" id="ARBA00023136"/>
    </source>
</evidence>
<evidence type="ECO:0000256" key="4">
    <source>
        <dbReference type="ARBA" id="ARBA00022989"/>
    </source>
</evidence>
<dbReference type="AlphaFoldDB" id="A0A916Z2E9"/>
<keyword evidence="3 6" id="KW-0812">Transmembrane</keyword>
<comment type="subcellular location">
    <subcellularLocation>
        <location evidence="1">Cell membrane</location>
        <topology evidence="1">Multi-pass membrane protein</topology>
    </subcellularLocation>
</comment>
<evidence type="ECO:0000256" key="2">
    <source>
        <dbReference type="ARBA" id="ARBA00022475"/>
    </source>
</evidence>
<dbReference type="PANTHER" id="PTHR43124:SF10">
    <property type="entry name" value="PURINE EFFLUX PUMP PBUE"/>
    <property type="match status" value="1"/>
</dbReference>
<organism evidence="7 8">
    <name type="scientific">Croceicoccus mobilis</name>
    <dbReference type="NCBI Taxonomy" id="1703339"/>
    <lineage>
        <taxon>Bacteria</taxon>
        <taxon>Pseudomonadati</taxon>
        <taxon>Pseudomonadota</taxon>
        <taxon>Alphaproteobacteria</taxon>
        <taxon>Sphingomonadales</taxon>
        <taxon>Erythrobacteraceae</taxon>
        <taxon>Croceicoccus</taxon>
    </lineage>
</organism>
<name>A0A916Z2E9_9SPHN</name>
<feature type="transmembrane region" description="Helical" evidence="6">
    <location>
        <begin position="114"/>
        <end position="137"/>
    </location>
</feature>
<evidence type="ECO:0000256" key="3">
    <source>
        <dbReference type="ARBA" id="ARBA00022692"/>
    </source>
</evidence>
<dbReference type="InterPro" id="IPR050189">
    <property type="entry name" value="MFS_Efflux_Transporters"/>
</dbReference>
<gene>
    <name evidence="7" type="ORF">GCM10010990_22600</name>
</gene>
<dbReference type="Gene3D" id="1.20.1250.20">
    <property type="entry name" value="MFS general substrate transporter like domains"/>
    <property type="match status" value="1"/>
</dbReference>
<keyword evidence="4 6" id="KW-1133">Transmembrane helix</keyword>
<feature type="transmembrane region" description="Helical" evidence="6">
    <location>
        <begin position="144"/>
        <end position="167"/>
    </location>
</feature>
<dbReference type="OrthoDB" id="7596749at2"/>
<dbReference type="Pfam" id="PF07690">
    <property type="entry name" value="MFS_1"/>
    <property type="match status" value="1"/>
</dbReference>
<keyword evidence="5 6" id="KW-0472">Membrane</keyword>
<feature type="transmembrane region" description="Helical" evidence="6">
    <location>
        <begin position="88"/>
        <end position="108"/>
    </location>
</feature>
<dbReference type="InterPro" id="IPR011701">
    <property type="entry name" value="MFS"/>
</dbReference>
<comment type="caution">
    <text evidence="7">The sequence shown here is derived from an EMBL/GenBank/DDBJ whole genome shotgun (WGS) entry which is preliminary data.</text>
</comment>
<feature type="transmembrane region" description="Helical" evidence="6">
    <location>
        <begin position="206"/>
        <end position="227"/>
    </location>
</feature>
<evidence type="ECO:0000313" key="7">
    <source>
        <dbReference type="EMBL" id="GGD72516.1"/>
    </source>
</evidence>
<evidence type="ECO:0000256" key="6">
    <source>
        <dbReference type="SAM" id="Phobius"/>
    </source>
</evidence>
<feature type="transmembrane region" description="Helical" evidence="6">
    <location>
        <begin position="61"/>
        <end position="81"/>
    </location>
</feature>
<feature type="transmembrane region" description="Helical" evidence="6">
    <location>
        <begin position="24"/>
        <end position="49"/>
    </location>
</feature>
<evidence type="ECO:0000256" key="1">
    <source>
        <dbReference type="ARBA" id="ARBA00004651"/>
    </source>
</evidence>
<reference evidence="7" key="1">
    <citation type="journal article" date="2014" name="Int. J. Syst. Evol. Microbiol.">
        <title>Complete genome sequence of Corynebacterium casei LMG S-19264T (=DSM 44701T), isolated from a smear-ripened cheese.</title>
        <authorList>
            <consortium name="US DOE Joint Genome Institute (JGI-PGF)"/>
            <person name="Walter F."/>
            <person name="Albersmeier A."/>
            <person name="Kalinowski J."/>
            <person name="Ruckert C."/>
        </authorList>
    </citation>
    <scope>NUCLEOTIDE SEQUENCE</scope>
    <source>
        <strain evidence="7">CGMCC 1.15360</strain>
    </source>
</reference>
<feature type="transmembrane region" description="Helical" evidence="6">
    <location>
        <begin position="173"/>
        <end position="194"/>
    </location>
</feature>
<dbReference type="Proteomes" id="UP000612349">
    <property type="component" value="Unassembled WGS sequence"/>
</dbReference>
<feature type="transmembrane region" description="Helical" evidence="6">
    <location>
        <begin position="275"/>
        <end position="298"/>
    </location>
</feature>
<sequence>MPAAPTGPSTGPAAEATDFTRFQWVSLLVVVCSAFSSQMVMPLWVGAVIDDLGLSEAAAGRIGSFEFMAVAAVSLLVALRIQKFPTRLTAAIGIVLLVAGNFASAFSSTEIELIAARMLCGLGKGLVVAIAFSLAAGSSRPTRAFALLNIVYALFSAAFYLAVPFAIQWDGAGGAFVSMGIVAVIGAIFMVGFPAERLTSSELTGLSLRSLPLFGFLAFAALIILWSGHNVIWTFIERIGARDGMDITEIGAVLSLSAFLTIAGPGLVRMLDTRFGYGVPMIGAIVLKVVAVFVIGFVATSQAFSIAVPAFMLLSLFITPYVMGVLSLADPAGRLAAASSAAMTAGSSLGAWVGGVSLESASWSGLTWAAFIHFVIFTIIIIAIAPLANRHGRAAAATAA</sequence>
<dbReference type="InterPro" id="IPR036259">
    <property type="entry name" value="MFS_trans_sf"/>
</dbReference>
<feature type="transmembrane region" description="Helical" evidence="6">
    <location>
        <begin position="335"/>
        <end position="354"/>
    </location>
</feature>
<dbReference type="EMBL" id="BMIP01000004">
    <property type="protein sequence ID" value="GGD72516.1"/>
    <property type="molecule type" value="Genomic_DNA"/>
</dbReference>
<dbReference type="GO" id="GO:0005886">
    <property type="term" value="C:plasma membrane"/>
    <property type="evidence" value="ECO:0007669"/>
    <property type="project" value="UniProtKB-SubCell"/>
</dbReference>
<dbReference type="GO" id="GO:0022857">
    <property type="term" value="F:transmembrane transporter activity"/>
    <property type="evidence" value="ECO:0007669"/>
    <property type="project" value="InterPro"/>
</dbReference>
<proteinExistence type="predicted"/>
<keyword evidence="2" id="KW-1003">Cell membrane</keyword>
<evidence type="ECO:0000313" key="8">
    <source>
        <dbReference type="Proteomes" id="UP000612349"/>
    </source>
</evidence>
<reference evidence="7" key="2">
    <citation type="submission" date="2020-09" db="EMBL/GenBank/DDBJ databases">
        <authorList>
            <person name="Sun Q."/>
            <person name="Zhou Y."/>
        </authorList>
    </citation>
    <scope>NUCLEOTIDE SEQUENCE</scope>
    <source>
        <strain evidence="7">CGMCC 1.15360</strain>
    </source>
</reference>